<keyword evidence="4" id="KW-1185">Reference proteome</keyword>
<dbReference type="EMBL" id="SLVV01000025">
    <property type="protein sequence ID" value="TCN17541.1"/>
    <property type="molecule type" value="Genomic_DNA"/>
</dbReference>
<evidence type="ECO:0000256" key="1">
    <source>
        <dbReference type="SAM" id="MobiDB-lite"/>
    </source>
</evidence>
<protein>
    <submittedName>
        <fullName evidence="3">Uncharacterized protein</fullName>
    </submittedName>
</protein>
<gene>
    <name evidence="3" type="ORF">EV146_1256</name>
</gene>
<comment type="caution">
    <text evidence="3">The sequence shown here is derived from an EMBL/GenBank/DDBJ whole genome shotgun (WGS) entry which is preliminary data.</text>
</comment>
<accession>A0A4R2AUN0</accession>
<evidence type="ECO:0000256" key="2">
    <source>
        <dbReference type="SAM" id="SignalP"/>
    </source>
</evidence>
<evidence type="ECO:0000313" key="4">
    <source>
        <dbReference type="Proteomes" id="UP000295689"/>
    </source>
</evidence>
<evidence type="ECO:0000313" key="3">
    <source>
        <dbReference type="EMBL" id="TCN17541.1"/>
    </source>
</evidence>
<sequence length="101" mass="10862">MKKYLHTISIFALVTVYGASTTAYGEELPPPLAPPAFEINLDVELPHLGNTLDEELPPPLAPVLSFGSTPDEEFPPPLAPKLSFGNTPDEEFPPPLAPKLS</sequence>
<organism evidence="3 4">
    <name type="scientific">Mesobacillus foraminis</name>
    <dbReference type="NCBI Taxonomy" id="279826"/>
    <lineage>
        <taxon>Bacteria</taxon>
        <taxon>Bacillati</taxon>
        <taxon>Bacillota</taxon>
        <taxon>Bacilli</taxon>
        <taxon>Bacillales</taxon>
        <taxon>Bacillaceae</taxon>
        <taxon>Mesobacillus</taxon>
    </lineage>
</organism>
<reference evidence="3 4" key="1">
    <citation type="journal article" date="2015" name="Stand. Genomic Sci.">
        <title>Genomic Encyclopedia of Bacterial and Archaeal Type Strains, Phase III: the genomes of soil and plant-associated and newly described type strains.</title>
        <authorList>
            <person name="Whitman W.B."/>
            <person name="Woyke T."/>
            <person name="Klenk H.P."/>
            <person name="Zhou Y."/>
            <person name="Lilburn T.G."/>
            <person name="Beck B.J."/>
            <person name="De Vos P."/>
            <person name="Vandamme P."/>
            <person name="Eisen J.A."/>
            <person name="Garrity G."/>
            <person name="Hugenholtz P."/>
            <person name="Kyrpides N.C."/>
        </authorList>
    </citation>
    <scope>NUCLEOTIDE SEQUENCE [LARGE SCALE GENOMIC DNA]</scope>
    <source>
        <strain evidence="3 4">CV53</strain>
    </source>
</reference>
<dbReference type="AlphaFoldDB" id="A0A4R2AUN0"/>
<dbReference type="RefSeq" id="WP_181215978.1">
    <property type="nucleotide sequence ID" value="NZ_JABUHM010000024.1"/>
</dbReference>
<dbReference type="Proteomes" id="UP000295689">
    <property type="component" value="Unassembled WGS sequence"/>
</dbReference>
<feature type="region of interest" description="Disordered" evidence="1">
    <location>
        <begin position="50"/>
        <end position="101"/>
    </location>
</feature>
<proteinExistence type="predicted"/>
<keyword evidence="2" id="KW-0732">Signal</keyword>
<name>A0A4R2AUN0_9BACI</name>
<feature type="chain" id="PRO_5038604984" evidence="2">
    <location>
        <begin position="26"/>
        <end position="101"/>
    </location>
</feature>
<feature type="signal peptide" evidence="2">
    <location>
        <begin position="1"/>
        <end position="25"/>
    </location>
</feature>